<evidence type="ECO:0000313" key="2">
    <source>
        <dbReference type="Proteomes" id="UP000236173"/>
    </source>
</evidence>
<dbReference type="AlphaFoldDB" id="A0A2H5XFF0"/>
<reference evidence="2" key="1">
    <citation type="submission" date="2017-09" db="EMBL/GenBank/DDBJ databases">
        <title>Metaegenomics of thermophilic ammonia-oxidizing enrichment culture.</title>
        <authorList>
            <person name="Kato S."/>
            <person name="Suzuki K."/>
        </authorList>
    </citation>
    <scope>NUCLEOTIDE SEQUENCE [LARGE SCALE GENOMIC DNA]</scope>
</reference>
<name>A0A2H5XFF0_9BACT</name>
<protein>
    <submittedName>
        <fullName evidence="1">Uncharacterized protein</fullName>
    </submittedName>
</protein>
<accession>A0A2H5XFF0</accession>
<dbReference type="EMBL" id="BEHT01000042">
    <property type="protein sequence ID" value="GBC99909.1"/>
    <property type="molecule type" value="Genomic_DNA"/>
</dbReference>
<evidence type="ECO:0000313" key="1">
    <source>
        <dbReference type="EMBL" id="GBC99909.1"/>
    </source>
</evidence>
<gene>
    <name evidence="1" type="ORF">HRbin17_02441</name>
</gene>
<comment type="caution">
    <text evidence="1">The sequence shown here is derived from an EMBL/GenBank/DDBJ whole genome shotgun (WGS) entry which is preliminary data.</text>
</comment>
<dbReference type="Proteomes" id="UP000236173">
    <property type="component" value="Unassembled WGS sequence"/>
</dbReference>
<sequence length="126" mass="14166">MRKLMVAVTVLSVLLGFGMAQVGVEKVNYHGWKNAVKLSNGLIEGYVTTDVGPRIIDIRPVGGNNIFYARKDEIGKSGEKEFKLRGGWRPWIASERYDITWLPDNVPITYKRLKDSTLLSSRPTPC</sequence>
<organism evidence="1 2">
    <name type="scientific">Candidatus Fervidibacter japonicus</name>
    <dbReference type="NCBI Taxonomy" id="2035412"/>
    <lineage>
        <taxon>Bacteria</taxon>
        <taxon>Candidatus Fervidibacterota</taxon>
        <taxon>Candidatus Fervidibacter</taxon>
    </lineage>
</organism>
<proteinExistence type="predicted"/>